<protein>
    <submittedName>
        <fullName evidence="1">Uncharacterized protein</fullName>
    </submittedName>
</protein>
<accession>A0A4Y2BUB3</accession>
<reference evidence="1 2" key="1">
    <citation type="journal article" date="2019" name="Sci. Rep.">
        <title>Orb-weaving spider Araneus ventricosus genome elucidates the spidroin gene catalogue.</title>
        <authorList>
            <person name="Kono N."/>
            <person name="Nakamura H."/>
            <person name="Ohtoshi R."/>
            <person name="Moran D.A.P."/>
            <person name="Shinohara A."/>
            <person name="Yoshida Y."/>
            <person name="Fujiwara M."/>
            <person name="Mori M."/>
            <person name="Tomita M."/>
            <person name="Arakawa K."/>
        </authorList>
    </citation>
    <scope>NUCLEOTIDE SEQUENCE [LARGE SCALE GENOMIC DNA]</scope>
</reference>
<dbReference type="OrthoDB" id="6437009at2759"/>
<feature type="non-terminal residue" evidence="1">
    <location>
        <position position="81"/>
    </location>
</feature>
<organism evidence="1 2">
    <name type="scientific">Araneus ventricosus</name>
    <name type="common">Orbweaver spider</name>
    <name type="synonym">Epeira ventricosa</name>
    <dbReference type="NCBI Taxonomy" id="182803"/>
    <lineage>
        <taxon>Eukaryota</taxon>
        <taxon>Metazoa</taxon>
        <taxon>Ecdysozoa</taxon>
        <taxon>Arthropoda</taxon>
        <taxon>Chelicerata</taxon>
        <taxon>Arachnida</taxon>
        <taxon>Araneae</taxon>
        <taxon>Araneomorphae</taxon>
        <taxon>Entelegynae</taxon>
        <taxon>Araneoidea</taxon>
        <taxon>Araneidae</taxon>
        <taxon>Araneus</taxon>
    </lineage>
</organism>
<gene>
    <name evidence="1" type="ORF">AVEN_234705_1</name>
</gene>
<comment type="caution">
    <text evidence="1">The sequence shown here is derived from an EMBL/GenBank/DDBJ whole genome shotgun (WGS) entry which is preliminary data.</text>
</comment>
<sequence length="81" mass="9088">ILKQTKNLNLDICEFEETEARRKSQNPKRVSFADTFQVKEYPTGNIYDIPGRHELEASKNSSSSQVGLCLEAEKDNIGAVS</sequence>
<feature type="non-terminal residue" evidence="1">
    <location>
        <position position="1"/>
    </location>
</feature>
<dbReference type="Proteomes" id="UP000499080">
    <property type="component" value="Unassembled WGS sequence"/>
</dbReference>
<evidence type="ECO:0000313" key="2">
    <source>
        <dbReference type="Proteomes" id="UP000499080"/>
    </source>
</evidence>
<proteinExistence type="predicted"/>
<keyword evidence="2" id="KW-1185">Reference proteome</keyword>
<name>A0A4Y2BUB3_ARAVE</name>
<dbReference type="EMBL" id="BGPR01084379">
    <property type="protein sequence ID" value="GBL95177.1"/>
    <property type="molecule type" value="Genomic_DNA"/>
</dbReference>
<evidence type="ECO:0000313" key="1">
    <source>
        <dbReference type="EMBL" id="GBL95177.1"/>
    </source>
</evidence>
<dbReference type="AlphaFoldDB" id="A0A4Y2BUB3"/>